<evidence type="ECO:0000259" key="6">
    <source>
        <dbReference type="PROSITE" id="PS50950"/>
    </source>
</evidence>
<dbReference type="GO" id="GO:0008270">
    <property type="term" value="F:zinc ion binding"/>
    <property type="evidence" value="ECO:0007669"/>
    <property type="project" value="UniProtKB-KW"/>
</dbReference>
<dbReference type="AlphaFoldDB" id="A0A9Q1HRN2"/>
<evidence type="ECO:0000256" key="1">
    <source>
        <dbReference type="ARBA" id="ARBA00022723"/>
    </source>
</evidence>
<dbReference type="SMART" id="SM00980">
    <property type="entry name" value="THAP"/>
    <property type="match status" value="1"/>
</dbReference>
<dbReference type="EMBL" id="JAFJMO010000014">
    <property type="protein sequence ID" value="KAJ8256445.1"/>
    <property type="molecule type" value="Genomic_DNA"/>
</dbReference>
<dbReference type="Proteomes" id="UP001152803">
    <property type="component" value="Unassembled WGS sequence"/>
</dbReference>
<keyword evidence="8" id="KW-1185">Reference proteome</keyword>
<dbReference type="SUPFAM" id="SSF57716">
    <property type="entry name" value="Glucocorticoid receptor-like (DNA-binding domain)"/>
    <property type="match status" value="1"/>
</dbReference>
<dbReference type="Pfam" id="PF05485">
    <property type="entry name" value="THAP"/>
    <property type="match status" value="1"/>
</dbReference>
<evidence type="ECO:0000256" key="3">
    <source>
        <dbReference type="ARBA" id="ARBA00022833"/>
    </source>
</evidence>
<keyword evidence="2 5" id="KW-0863">Zinc-finger</keyword>
<keyword evidence="1" id="KW-0479">Metal-binding</keyword>
<evidence type="ECO:0000256" key="5">
    <source>
        <dbReference type="PROSITE-ProRule" id="PRU00309"/>
    </source>
</evidence>
<name>A0A9Q1HRN2_CONCO</name>
<feature type="domain" description="THAP-type" evidence="6">
    <location>
        <begin position="1"/>
        <end position="92"/>
    </location>
</feature>
<sequence>MVSFCAVVGCSNRADRERDKSFFRLPKTIRHQGEQTLRFSEERRAKWISWISRQDLTPKKMEHIRICSDHFVTGQPSKLYMKTDIDWVPSKLRGHQKIDVKGLQEGNTRIGGRKRKMPLLPLKDEIFEIVIKEENVEAPCSEQQFIEVYEDTTFKNVSDHFVSGQPSKLYMKTDIDWLPSKLLGHQKIDVKGLQEGNTRIGGRKRKIPLLPLKDEIFEIVIKEENVEAPCSEQQFIEVYEDTTFTNVSCQTELTSRDISSMEDDLSL</sequence>
<dbReference type="InterPro" id="IPR006612">
    <property type="entry name" value="THAP_Znf"/>
</dbReference>
<reference evidence="7" key="1">
    <citation type="journal article" date="2023" name="Science">
        <title>Genome structures resolve the early diversification of teleost fishes.</title>
        <authorList>
            <person name="Parey E."/>
            <person name="Louis A."/>
            <person name="Montfort J."/>
            <person name="Bouchez O."/>
            <person name="Roques C."/>
            <person name="Iampietro C."/>
            <person name="Lluch J."/>
            <person name="Castinel A."/>
            <person name="Donnadieu C."/>
            <person name="Desvignes T."/>
            <person name="Floi Bucao C."/>
            <person name="Jouanno E."/>
            <person name="Wen M."/>
            <person name="Mejri S."/>
            <person name="Dirks R."/>
            <person name="Jansen H."/>
            <person name="Henkel C."/>
            <person name="Chen W.J."/>
            <person name="Zahm M."/>
            <person name="Cabau C."/>
            <person name="Klopp C."/>
            <person name="Thompson A.W."/>
            <person name="Robinson-Rechavi M."/>
            <person name="Braasch I."/>
            <person name="Lecointre G."/>
            <person name="Bobe J."/>
            <person name="Postlethwait J.H."/>
            <person name="Berthelot C."/>
            <person name="Roest Crollius H."/>
            <person name="Guiguen Y."/>
        </authorList>
    </citation>
    <scope>NUCLEOTIDE SEQUENCE</scope>
    <source>
        <strain evidence="7">Concon-B</strain>
    </source>
</reference>
<protein>
    <recommendedName>
        <fullName evidence="6">THAP-type domain-containing protein</fullName>
    </recommendedName>
</protein>
<evidence type="ECO:0000256" key="2">
    <source>
        <dbReference type="ARBA" id="ARBA00022771"/>
    </source>
</evidence>
<evidence type="ECO:0000256" key="4">
    <source>
        <dbReference type="ARBA" id="ARBA00023125"/>
    </source>
</evidence>
<evidence type="ECO:0000313" key="7">
    <source>
        <dbReference type="EMBL" id="KAJ8256445.1"/>
    </source>
</evidence>
<dbReference type="GO" id="GO:0003677">
    <property type="term" value="F:DNA binding"/>
    <property type="evidence" value="ECO:0007669"/>
    <property type="project" value="UniProtKB-UniRule"/>
</dbReference>
<gene>
    <name evidence="7" type="ORF">COCON_G00185970</name>
</gene>
<organism evidence="7 8">
    <name type="scientific">Conger conger</name>
    <name type="common">Conger eel</name>
    <name type="synonym">Muraena conger</name>
    <dbReference type="NCBI Taxonomy" id="82655"/>
    <lineage>
        <taxon>Eukaryota</taxon>
        <taxon>Metazoa</taxon>
        <taxon>Chordata</taxon>
        <taxon>Craniata</taxon>
        <taxon>Vertebrata</taxon>
        <taxon>Euteleostomi</taxon>
        <taxon>Actinopterygii</taxon>
        <taxon>Neopterygii</taxon>
        <taxon>Teleostei</taxon>
        <taxon>Anguilliformes</taxon>
        <taxon>Congridae</taxon>
        <taxon>Conger</taxon>
    </lineage>
</organism>
<keyword evidence="3" id="KW-0862">Zinc</keyword>
<dbReference type="PROSITE" id="PS50950">
    <property type="entry name" value="ZF_THAP"/>
    <property type="match status" value="1"/>
</dbReference>
<keyword evidence="4 5" id="KW-0238">DNA-binding</keyword>
<proteinExistence type="predicted"/>
<evidence type="ECO:0000313" key="8">
    <source>
        <dbReference type="Proteomes" id="UP001152803"/>
    </source>
</evidence>
<comment type="caution">
    <text evidence="7">The sequence shown here is derived from an EMBL/GenBank/DDBJ whole genome shotgun (WGS) entry which is preliminary data.</text>
</comment>
<dbReference type="OrthoDB" id="6369483at2759"/>
<accession>A0A9Q1HRN2</accession>